<evidence type="ECO:0000313" key="3">
    <source>
        <dbReference type="Proteomes" id="UP000256686"/>
    </source>
</evidence>
<keyword evidence="1" id="KW-0812">Transmembrane</keyword>
<feature type="transmembrane region" description="Helical" evidence="1">
    <location>
        <begin position="35"/>
        <end position="55"/>
    </location>
</feature>
<gene>
    <name evidence="2" type="ORF">DRF65_24945</name>
</gene>
<evidence type="ECO:0000313" key="2">
    <source>
        <dbReference type="EMBL" id="REC59645.1"/>
    </source>
</evidence>
<organism evidence="2 3">
    <name type="scientific">Chryseobacterium pennae</name>
    <dbReference type="NCBI Taxonomy" id="2258962"/>
    <lineage>
        <taxon>Bacteria</taxon>
        <taxon>Pseudomonadati</taxon>
        <taxon>Bacteroidota</taxon>
        <taxon>Flavobacteriia</taxon>
        <taxon>Flavobacteriales</taxon>
        <taxon>Weeksellaceae</taxon>
        <taxon>Chryseobacterium group</taxon>
        <taxon>Chryseobacterium</taxon>
    </lineage>
</organism>
<feature type="transmembrane region" description="Helical" evidence="1">
    <location>
        <begin position="61"/>
        <end position="79"/>
    </location>
</feature>
<feature type="transmembrane region" description="Helical" evidence="1">
    <location>
        <begin position="149"/>
        <end position="169"/>
    </location>
</feature>
<accession>A0A3D9C1A0</accession>
<dbReference type="Proteomes" id="UP000256686">
    <property type="component" value="Unassembled WGS sequence"/>
</dbReference>
<feature type="transmembrane region" description="Helical" evidence="1">
    <location>
        <begin position="115"/>
        <end position="137"/>
    </location>
</feature>
<keyword evidence="1" id="KW-0472">Membrane</keyword>
<keyword evidence="1" id="KW-1133">Transmembrane helix</keyword>
<reference evidence="3" key="1">
    <citation type="submission" date="2018-06" db="EMBL/GenBank/DDBJ databases">
        <authorList>
            <person name="Lum Nde A."/>
            <person name="Hugo C."/>
        </authorList>
    </citation>
    <scope>NUCLEOTIDE SEQUENCE [LARGE SCALE GENOMIC DNA]</scope>
    <source>
        <strain evidence="3">1_F178</strain>
    </source>
</reference>
<sequence>MSLNRIYEIVVLICFLYSVYLWIYKRKSKQQFYFFVYLLLIIGVDIIPVNLSSWIEFDRNNLFFGYIILSLIYFSTIYFKSIHDRVFRISIICFSCLLIIFNLMEFQTDIKQLSFTSIISLPLLFIFLSMTWFIYKLKNVDDKSIIENFLFWISSGILIWSVFFIFRAIPMYFLQKNDSQLLSFLTMTFSIVNVMIYLLFLIGLIFTQNERTSRRN</sequence>
<feature type="transmembrane region" description="Helical" evidence="1">
    <location>
        <begin position="6"/>
        <end position="23"/>
    </location>
</feature>
<comment type="caution">
    <text evidence="2">The sequence shown here is derived from an EMBL/GenBank/DDBJ whole genome shotgun (WGS) entry which is preliminary data.</text>
</comment>
<feature type="transmembrane region" description="Helical" evidence="1">
    <location>
        <begin position="86"/>
        <end position="103"/>
    </location>
</feature>
<protein>
    <submittedName>
        <fullName evidence="2">Uncharacterized protein</fullName>
    </submittedName>
</protein>
<keyword evidence="3" id="KW-1185">Reference proteome</keyword>
<proteinExistence type="predicted"/>
<feature type="transmembrane region" description="Helical" evidence="1">
    <location>
        <begin position="181"/>
        <end position="206"/>
    </location>
</feature>
<dbReference type="EMBL" id="QNVT01000034">
    <property type="protein sequence ID" value="REC59645.1"/>
    <property type="molecule type" value="Genomic_DNA"/>
</dbReference>
<dbReference type="AlphaFoldDB" id="A0A3D9C1A0"/>
<evidence type="ECO:0000256" key="1">
    <source>
        <dbReference type="SAM" id="Phobius"/>
    </source>
</evidence>
<name>A0A3D9C1A0_9FLAO</name>